<keyword evidence="6 7" id="KW-0067">ATP-binding</keyword>
<name>A0ABR7L683_9PSEU</name>
<dbReference type="InterPro" id="IPR017441">
    <property type="entry name" value="Protein_kinase_ATP_BS"/>
</dbReference>
<keyword evidence="5 10" id="KW-0418">Kinase</keyword>
<dbReference type="PROSITE" id="PS50011">
    <property type="entry name" value="PROTEIN_KINASE_DOM"/>
    <property type="match status" value="1"/>
</dbReference>
<sequence>MRPGDLLDGRYRLGRLVGTGGMADVHEATDMRLGREVAVKLFRRRAEGETAARLDSEARLLSGLSHPGLLRVFDIAPDNDRPYLVMELVRGRTLRREIDDGPLDPRRTARLGARLADTLAYVHSQGIMHRDVKPSNVLLSETVGCYLADFGIARAEGDERVTGSGHCVGTAAYLAPEQVQGGPCGPPADIYALGLMLIECLTGRPEYDGTDVEAAVARLRRDPRIPDGLPDPWPETLAAMTARDPADRPDAEDCAQRLAAAALTGGRPLPPVRPSTPPVSRQATAELPPLAKPRTRVAAVRVAAASAAVLIGGTAVAMTSAEPGRTAVSPPPGSSEVMPDPKPVPAVAVPLPTTKATPESTKAEPPAEPTKSGKGNKGKKKGKSSG</sequence>
<proteinExistence type="predicted"/>
<gene>
    <name evidence="10" type="ORF">GPZ80_13600</name>
</gene>
<evidence type="ECO:0000256" key="6">
    <source>
        <dbReference type="ARBA" id="ARBA00022840"/>
    </source>
</evidence>
<feature type="domain" description="Protein kinase" evidence="9">
    <location>
        <begin position="11"/>
        <end position="263"/>
    </location>
</feature>
<feature type="compositionally biased region" description="Low complexity" evidence="8">
    <location>
        <begin position="345"/>
        <end position="358"/>
    </location>
</feature>
<protein>
    <recommendedName>
        <fullName evidence="1">non-specific serine/threonine protein kinase</fullName>
        <ecNumber evidence="1">2.7.11.1</ecNumber>
    </recommendedName>
</protein>
<evidence type="ECO:0000313" key="11">
    <source>
        <dbReference type="Proteomes" id="UP000734823"/>
    </source>
</evidence>
<dbReference type="PROSITE" id="PS00108">
    <property type="entry name" value="PROTEIN_KINASE_ST"/>
    <property type="match status" value="1"/>
</dbReference>
<feature type="compositionally biased region" description="Pro residues" evidence="8">
    <location>
        <begin position="268"/>
        <end position="277"/>
    </location>
</feature>
<evidence type="ECO:0000256" key="4">
    <source>
        <dbReference type="ARBA" id="ARBA00022741"/>
    </source>
</evidence>
<keyword evidence="4 7" id="KW-0547">Nucleotide-binding</keyword>
<evidence type="ECO:0000256" key="3">
    <source>
        <dbReference type="ARBA" id="ARBA00022679"/>
    </source>
</evidence>
<reference evidence="10 11" key="1">
    <citation type="submission" date="2020-06" db="EMBL/GenBank/DDBJ databases">
        <title>Actinokineospora xiongansis sp. nov., isolated from soil of Baiyangdian.</title>
        <authorList>
            <person name="Zhang X."/>
        </authorList>
    </citation>
    <scope>NUCLEOTIDE SEQUENCE [LARGE SCALE GENOMIC DNA]</scope>
    <source>
        <strain evidence="10 11">HBU206404</strain>
    </source>
</reference>
<feature type="region of interest" description="Disordered" evidence="8">
    <location>
        <begin position="264"/>
        <end position="285"/>
    </location>
</feature>
<feature type="region of interest" description="Disordered" evidence="8">
    <location>
        <begin position="321"/>
        <end position="386"/>
    </location>
</feature>
<dbReference type="InterPro" id="IPR011009">
    <property type="entry name" value="Kinase-like_dom_sf"/>
</dbReference>
<dbReference type="Gene3D" id="1.10.510.10">
    <property type="entry name" value="Transferase(Phosphotransferase) domain 1"/>
    <property type="match status" value="1"/>
</dbReference>
<feature type="binding site" evidence="7">
    <location>
        <position position="40"/>
    </location>
    <ligand>
        <name>ATP</name>
        <dbReference type="ChEBI" id="CHEBI:30616"/>
    </ligand>
</feature>
<dbReference type="InterPro" id="IPR000719">
    <property type="entry name" value="Prot_kinase_dom"/>
</dbReference>
<comment type="caution">
    <text evidence="10">The sequence shown here is derived from an EMBL/GenBank/DDBJ whole genome shotgun (WGS) entry which is preliminary data.</text>
</comment>
<dbReference type="SMART" id="SM00220">
    <property type="entry name" value="S_TKc"/>
    <property type="match status" value="1"/>
</dbReference>
<dbReference type="PROSITE" id="PS00107">
    <property type="entry name" value="PROTEIN_KINASE_ATP"/>
    <property type="match status" value="1"/>
</dbReference>
<accession>A0ABR7L683</accession>
<dbReference type="InterPro" id="IPR008271">
    <property type="entry name" value="Ser/Thr_kinase_AS"/>
</dbReference>
<evidence type="ECO:0000259" key="9">
    <source>
        <dbReference type="PROSITE" id="PS50011"/>
    </source>
</evidence>
<evidence type="ECO:0000256" key="5">
    <source>
        <dbReference type="ARBA" id="ARBA00022777"/>
    </source>
</evidence>
<dbReference type="Gene3D" id="3.30.200.20">
    <property type="entry name" value="Phosphorylase Kinase, domain 1"/>
    <property type="match status" value="1"/>
</dbReference>
<dbReference type="RefSeq" id="WP_187220710.1">
    <property type="nucleotide sequence ID" value="NZ_JABVED010000007.1"/>
</dbReference>
<keyword evidence="11" id="KW-1185">Reference proteome</keyword>
<organism evidence="10 11">
    <name type="scientific">Actinokineospora xionganensis</name>
    <dbReference type="NCBI Taxonomy" id="2684470"/>
    <lineage>
        <taxon>Bacteria</taxon>
        <taxon>Bacillati</taxon>
        <taxon>Actinomycetota</taxon>
        <taxon>Actinomycetes</taxon>
        <taxon>Pseudonocardiales</taxon>
        <taxon>Pseudonocardiaceae</taxon>
        <taxon>Actinokineospora</taxon>
    </lineage>
</organism>
<dbReference type="SUPFAM" id="SSF56112">
    <property type="entry name" value="Protein kinase-like (PK-like)"/>
    <property type="match status" value="1"/>
</dbReference>
<keyword evidence="3" id="KW-0808">Transferase</keyword>
<keyword evidence="2" id="KW-0723">Serine/threonine-protein kinase</keyword>
<evidence type="ECO:0000256" key="8">
    <source>
        <dbReference type="SAM" id="MobiDB-lite"/>
    </source>
</evidence>
<dbReference type="CDD" id="cd14014">
    <property type="entry name" value="STKc_PknB_like"/>
    <property type="match status" value="1"/>
</dbReference>
<dbReference type="EMBL" id="JABVED010000007">
    <property type="protein sequence ID" value="MBC6448202.1"/>
    <property type="molecule type" value="Genomic_DNA"/>
</dbReference>
<evidence type="ECO:0000256" key="7">
    <source>
        <dbReference type="PROSITE-ProRule" id="PRU10141"/>
    </source>
</evidence>
<dbReference type="Pfam" id="PF00069">
    <property type="entry name" value="Pkinase"/>
    <property type="match status" value="1"/>
</dbReference>
<feature type="compositionally biased region" description="Basic residues" evidence="8">
    <location>
        <begin position="374"/>
        <end position="386"/>
    </location>
</feature>
<evidence type="ECO:0000256" key="2">
    <source>
        <dbReference type="ARBA" id="ARBA00022527"/>
    </source>
</evidence>
<dbReference type="EC" id="2.7.11.1" evidence="1"/>
<evidence type="ECO:0000256" key="1">
    <source>
        <dbReference type="ARBA" id="ARBA00012513"/>
    </source>
</evidence>
<dbReference type="PANTHER" id="PTHR43289">
    <property type="entry name" value="MITOGEN-ACTIVATED PROTEIN KINASE KINASE KINASE 20-RELATED"/>
    <property type="match status" value="1"/>
</dbReference>
<dbReference type="GO" id="GO:0016301">
    <property type="term" value="F:kinase activity"/>
    <property type="evidence" value="ECO:0007669"/>
    <property type="project" value="UniProtKB-KW"/>
</dbReference>
<dbReference type="PANTHER" id="PTHR43289:SF6">
    <property type="entry name" value="SERINE_THREONINE-PROTEIN KINASE NEKL-3"/>
    <property type="match status" value="1"/>
</dbReference>
<evidence type="ECO:0000313" key="10">
    <source>
        <dbReference type="EMBL" id="MBC6448202.1"/>
    </source>
</evidence>
<dbReference type="Proteomes" id="UP000734823">
    <property type="component" value="Unassembled WGS sequence"/>
</dbReference>